<feature type="compositionally biased region" description="Basic residues" evidence="1">
    <location>
        <begin position="207"/>
        <end position="219"/>
    </location>
</feature>
<protein>
    <submittedName>
        <fullName evidence="2">Protein EARLY RESPONSIVE TO DEHYDRATION 15</fullName>
    </submittedName>
</protein>
<reference evidence="2" key="1">
    <citation type="submission" date="2020-01" db="EMBL/GenBank/DDBJ databases">
        <title>Genome sequence of Kobresia littledalei, the first chromosome-level genome in the family Cyperaceae.</title>
        <authorList>
            <person name="Qu G."/>
        </authorList>
    </citation>
    <scope>NUCLEOTIDE SEQUENCE</scope>
    <source>
        <strain evidence="2">C.B.Clarke</strain>
        <tissue evidence="2">Leaf</tissue>
    </source>
</reference>
<evidence type="ECO:0000313" key="3">
    <source>
        <dbReference type="Proteomes" id="UP000623129"/>
    </source>
</evidence>
<gene>
    <name evidence="2" type="ORF">FCM35_KLT09282</name>
</gene>
<dbReference type="InterPro" id="IPR040414">
    <property type="entry name" value="CID1/CID2"/>
</dbReference>
<proteinExistence type="predicted"/>
<dbReference type="Proteomes" id="UP000623129">
    <property type="component" value="Unassembled WGS sequence"/>
</dbReference>
<dbReference type="PANTHER" id="PTHR33790">
    <property type="entry name" value="OS05G0344200 PROTEIN"/>
    <property type="match status" value="1"/>
</dbReference>
<evidence type="ECO:0000313" key="2">
    <source>
        <dbReference type="EMBL" id="KAF3326202.1"/>
    </source>
</evidence>
<sequence>MFTSEESFSLNATRKYFLEQFPENPKINGRVIVDQRVNDIVGTWDLGSFEKKATAMAVSTESALRSSLNPNAPIFVPAAFKQVEDFSPEWWELVQTTGWFRDYWFHENQHQEAFDTFYGEEDIENLLPDSIDLDIADDMCLFEAEAAATEREMLSSGIFKVDNLKLGFRNDTEAVLRSLNLNSPRNGGAKPFVPARYPEKPVQRVSPKGKARGIIHQPR</sequence>
<organism evidence="2 3">
    <name type="scientific">Carex littledalei</name>
    <dbReference type="NCBI Taxonomy" id="544730"/>
    <lineage>
        <taxon>Eukaryota</taxon>
        <taxon>Viridiplantae</taxon>
        <taxon>Streptophyta</taxon>
        <taxon>Embryophyta</taxon>
        <taxon>Tracheophyta</taxon>
        <taxon>Spermatophyta</taxon>
        <taxon>Magnoliopsida</taxon>
        <taxon>Liliopsida</taxon>
        <taxon>Poales</taxon>
        <taxon>Cyperaceae</taxon>
        <taxon>Cyperoideae</taxon>
        <taxon>Cariceae</taxon>
        <taxon>Carex</taxon>
        <taxon>Carex subgen. Euthyceras</taxon>
    </lineage>
</organism>
<dbReference type="EMBL" id="SWLB01000019">
    <property type="protein sequence ID" value="KAF3326202.1"/>
    <property type="molecule type" value="Genomic_DNA"/>
</dbReference>
<keyword evidence="3" id="KW-1185">Reference proteome</keyword>
<name>A0A833V6F1_9POAL</name>
<dbReference type="PANTHER" id="PTHR33790:SF10">
    <property type="entry name" value="PROTEIN EARLY RESPONSIVE TO DEHYDRATION 15"/>
    <property type="match status" value="1"/>
</dbReference>
<feature type="region of interest" description="Disordered" evidence="1">
    <location>
        <begin position="190"/>
        <end position="219"/>
    </location>
</feature>
<evidence type="ECO:0000256" key="1">
    <source>
        <dbReference type="SAM" id="MobiDB-lite"/>
    </source>
</evidence>
<dbReference type="OrthoDB" id="628205at2759"/>
<accession>A0A833V6F1</accession>
<comment type="caution">
    <text evidence="2">The sequence shown here is derived from an EMBL/GenBank/DDBJ whole genome shotgun (WGS) entry which is preliminary data.</text>
</comment>
<dbReference type="AlphaFoldDB" id="A0A833V6F1"/>